<sequence>MDEAHTARYSIHPGTDKMYYDLRDLYWWPEIPEWKWDKITMDLVTKLPKSSGGYDAIWVIVDRLTKSAHFLPIREDYKTEKLARIYINEIIARHDVPVSIILDRDGRFTSHLWQALQEALDFGGSWDTHLPLVEFSYNNSYHTSIKCAPYEALYERKYRSPVILTEVGESQLIGPEIMQEMTEKIIQIKERLKTERSRQKSYANKRRKPLELKVGDRVLLKVSPWKRVVRFGKKGKLAPQYVRPFEIVECVGLVAYQLKLPQEQRCSKMGDVDINTLLMEQYLALTRGNQVPRVIKPEIGNNVNFEIKSLFMRELREYTFSGNKNDDAYEHVERVLDIVSLFNIPGVSHDAIMLRVFPITLTGAAKRWIDRIPSGTINTWDLLEKAFIQRSNNRRTRSGSSDDITAITSKLDSLGRDMKRLKENVHAIQVGCGICGGTHLDKECLLNEEVEGIKEVKYGEFGRYFPNNGGSEARYRVGSLSYYTCMDNRPLFGEKKPSLEEIINKHIEESTKRRAETEKWIRKLQENMDMNIKNQNAALKNLETQNEQLTKDF</sequence>
<comment type="caution">
    <text evidence="4">The sequence shown here is derived from an EMBL/GenBank/DDBJ whole genome shotgun (WGS) entry which is preliminary data.</text>
</comment>
<keyword evidence="4" id="KW-0808">Transferase</keyword>
<keyword evidence="4" id="KW-0695">RNA-directed DNA polymerase</keyword>
<evidence type="ECO:0000259" key="3">
    <source>
        <dbReference type="Pfam" id="PF24626"/>
    </source>
</evidence>
<dbReference type="InterPro" id="IPR036397">
    <property type="entry name" value="RNaseH_sf"/>
</dbReference>
<evidence type="ECO:0000313" key="5">
    <source>
        <dbReference type="Proteomes" id="UP001151760"/>
    </source>
</evidence>
<dbReference type="EMBL" id="BQNB010010450">
    <property type="protein sequence ID" value="GJS77477.1"/>
    <property type="molecule type" value="Genomic_DNA"/>
</dbReference>
<dbReference type="PANTHER" id="PTHR45835">
    <property type="entry name" value="YALI0A06105P"/>
    <property type="match status" value="1"/>
</dbReference>
<dbReference type="Pfam" id="PF24626">
    <property type="entry name" value="SH3_Tf2-1"/>
    <property type="match status" value="1"/>
</dbReference>
<organism evidence="4 5">
    <name type="scientific">Tanacetum coccineum</name>
    <dbReference type="NCBI Taxonomy" id="301880"/>
    <lineage>
        <taxon>Eukaryota</taxon>
        <taxon>Viridiplantae</taxon>
        <taxon>Streptophyta</taxon>
        <taxon>Embryophyta</taxon>
        <taxon>Tracheophyta</taxon>
        <taxon>Spermatophyta</taxon>
        <taxon>Magnoliopsida</taxon>
        <taxon>eudicotyledons</taxon>
        <taxon>Gunneridae</taxon>
        <taxon>Pentapetalae</taxon>
        <taxon>asterids</taxon>
        <taxon>campanulids</taxon>
        <taxon>Asterales</taxon>
        <taxon>Asteraceae</taxon>
        <taxon>Asteroideae</taxon>
        <taxon>Anthemideae</taxon>
        <taxon>Anthemidinae</taxon>
        <taxon>Tanacetum</taxon>
    </lineage>
</organism>
<protein>
    <submittedName>
        <fullName evidence="4">Reverse transcriptase domain-containing protein</fullName>
    </submittedName>
</protein>
<evidence type="ECO:0000313" key="4">
    <source>
        <dbReference type="EMBL" id="GJS77477.1"/>
    </source>
</evidence>
<dbReference type="SUPFAM" id="SSF53098">
    <property type="entry name" value="Ribonuclease H-like"/>
    <property type="match status" value="1"/>
</dbReference>
<reference evidence="4" key="2">
    <citation type="submission" date="2022-01" db="EMBL/GenBank/DDBJ databases">
        <authorList>
            <person name="Yamashiro T."/>
            <person name="Shiraishi A."/>
            <person name="Satake H."/>
            <person name="Nakayama K."/>
        </authorList>
    </citation>
    <scope>NUCLEOTIDE SEQUENCE</scope>
</reference>
<keyword evidence="1" id="KW-0175">Coiled coil</keyword>
<reference evidence="4" key="1">
    <citation type="journal article" date="2022" name="Int. J. Mol. Sci.">
        <title>Draft Genome of Tanacetum Coccineum: Genomic Comparison of Closely Related Tanacetum-Family Plants.</title>
        <authorList>
            <person name="Yamashiro T."/>
            <person name="Shiraishi A."/>
            <person name="Nakayama K."/>
            <person name="Satake H."/>
        </authorList>
    </citation>
    <scope>NUCLEOTIDE SEQUENCE</scope>
</reference>
<feature type="domain" description="Retrotransposon gag" evidence="2">
    <location>
        <begin position="356"/>
        <end position="409"/>
    </location>
</feature>
<accession>A0ABQ4YJ07</accession>
<feature type="domain" description="Tf2-1-like SH3-like" evidence="3">
    <location>
        <begin position="215"/>
        <end position="264"/>
    </location>
</feature>
<dbReference type="GO" id="GO:0003964">
    <property type="term" value="F:RNA-directed DNA polymerase activity"/>
    <property type="evidence" value="ECO:0007669"/>
    <property type="project" value="UniProtKB-KW"/>
</dbReference>
<evidence type="ECO:0000256" key="1">
    <source>
        <dbReference type="SAM" id="Coils"/>
    </source>
</evidence>
<keyword evidence="5" id="KW-1185">Reference proteome</keyword>
<dbReference type="Pfam" id="PF03732">
    <property type="entry name" value="Retrotrans_gag"/>
    <property type="match status" value="1"/>
</dbReference>
<dbReference type="InterPro" id="IPR012337">
    <property type="entry name" value="RNaseH-like_sf"/>
</dbReference>
<keyword evidence="4" id="KW-0548">Nucleotidyltransferase</keyword>
<gene>
    <name evidence="4" type="ORF">Tco_0727358</name>
</gene>
<name>A0ABQ4YJ07_9ASTR</name>
<dbReference type="InterPro" id="IPR005162">
    <property type="entry name" value="Retrotrans_gag_dom"/>
</dbReference>
<dbReference type="Gene3D" id="3.30.420.10">
    <property type="entry name" value="Ribonuclease H-like superfamily/Ribonuclease H"/>
    <property type="match status" value="2"/>
</dbReference>
<evidence type="ECO:0000259" key="2">
    <source>
        <dbReference type="Pfam" id="PF03732"/>
    </source>
</evidence>
<proteinExistence type="predicted"/>
<dbReference type="PANTHER" id="PTHR45835:SF99">
    <property type="entry name" value="CHROMO DOMAIN-CONTAINING PROTEIN-RELATED"/>
    <property type="match status" value="1"/>
</dbReference>
<dbReference type="Proteomes" id="UP001151760">
    <property type="component" value="Unassembled WGS sequence"/>
</dbReference>
<feature type="coiled-coil region" evidence="1">
    <location>
        <begin position="507"/>
        <end position="552"/>
    </location>
</feature>
<dbReference type="InterPro" id="IPR056924">
    <property type="entry name" value="SH3_Tf2-1"/>
</dbReference>